<dbReference type="AlphaFoldDB" id="A0A140FWH7"/>
<protein>
    <submittedName>
        <fullName evidence="1">Uncharacterized protein</fullName>
    </submittedName>
</protein>
<sequence length="96" mass="10670">MIEGEAKLQQMLIGQDEELAIIDLQAVTPGWMNKSSGWKMERVKRISVGEDDGGFSVCLIEVDDGAVYHSSHSSDFQAELLTNQRPIFLSAMIRAE</sequence>
<keyword evidence="2" id="KW-1185">Reference proteome</keyword>
<reference evidence="1 2" key="2">
    <citation type="journal article" date="2016" name="Environ. Microbiol.">
        <title>The revisited genome of Pseudomonas putida KT2440 enlightens its value as a robust metabolic chassis.</title>
        <authorList>
            <person name="Belda E."/>
            <person name="van Heck R.G."/>
            <person name="Lopez-Sanchez M.J."/>
            <person name="Cruveiller S."/>
            <person name="Barbe V."/>
            <person name="Fraser C."/>
            <person name="Klenk H.P."/>
            <person name="Petersen J."/>
            <person name="Morgat A."/>
            <person name="Nikel P.I."/>
            <person name="Vallenet D."/>
            <person name="Rouy Z."/>
            <person name="Sekowska A."/>
            <person name="Martins Dos Santos V.A."/>
            <person name="de Lorenzo V."/>
            <person name="Danchin A."/>
            <person name="Medigue C."/>
        </authorList>
    </citation>
    <scope>NUCLEOTIDE SEQUENCE [LARGE SCALE GENOMIC DNA]</scope>
    <source>
        <strain evidence="2">ATCC 47054 / DSM 6125 / CFBP 8728 / NCIMB 11950 / KT2440</strain>
    </source>
</reference>
<evidence type="ECO:0000313" key="1">
    <source>
        <dbReference type="EMBL" id="AMM02960.1"/>
    </source>
</evidence>
<dbReference type="KEGG" id="ppu:PP_5625"/>
<dbReference type="EMBL" id="AE015451">
    <property type="protein sequence ID" value="AMM02960.1"/>
    <property type="molecule type" value="Genomic_DNA"/>
</dbReference>
<evidence type="ECO:0000313" key="2">
    <source>
        <dbReference type="Proteomes" id="UP000000556"/>
    </source>
</evidence>
<proteinExistence type="predicted"/>
<dbReference type="STRING" id="160488.PP_5625"/>
<reference evidence="1 2" key="1">
    <citation type="journal article" date="2002" name="Environ. Microbiol.">
        <title>Complete genome sequence and comparative analysis of the metabolically versatile Pseudomonas putida KT2440.</title>
        <authorList>
            <person name="Nelson K.E."/>
            <person name="Weinel C."/>
            <person name="Paulsen I.T."/>
            <person name="Dodson R.J."/>
            <person name="Hilbert H."/>
            <person name="Martins dos Santos V.A."/>
            <person name="Fouts D.E."/>
            <person name="Gill S.R."/>
            <person name="Pop M."/>
            <person name="Holmes M."/>
            <person name="Brinkac L."/>
            <person name="Beanan M."/>
            <person name="DeBoy R.T."/>
            <person name="Daugherty S."/>
            <person name="Kolonay J."/>
            <person name="Madupu R."/>
            <person name="Nelson W."/>
            <person name="White O."/>
            <person name="Peterson J."/>
            <person name="Khouri H."/>
            <person name="Hance I."/>
            <person name="Chris Lee P."/>
            <person name="Holtzapple E."/>
            <person name="Scanlan D."/>
            <person name="Tran K."/>
            <person name="Moazzez A."/>
            <person name="Utterback T."/>
            <person name="Rizzo M."/>
            <person name="Lee K."/>
            <person name="Kosack D."/>
            <person name="Moestl D."/>
            <person name="Wedler H."/>
            <person name="Lauber J."/>
            <person name="Stjepandic D."/>
            <person name="Hoheisel J."/>
            <person name="Straetz M."/>
            <person name="Heim S."/>
            <person name="Kiewitz C."/>
            <person name="Eisen J.A."/>
            <person name="Timmis K.N."/>
            <person name="Dusterhoft A."/>
            <person name="Tummler B."/>
            <person name="Fraser C.M."/>
        </authorList>
    </citation>
    <scope>NUCLEOTIDE SEQUENCE [LARGE SCALE GENOMIC DNA]</scope>
    <source>
        <strain evidence="2">ATCC 47054 / DSM 6125 / CFBP 8728 / NCIMB 11950 / KT2440</strain>
    </source>
</reference>
<name>A0A140FWH7_PSEPK</name>
<dbReference type="RefSeq" id="WP_061405670.1">
    <property type="nucleotide sequence ID" value="NC_002947.4"/>
</dbReference>
<organism evidence="1 2">
    <name type="scientific">Pseudomonas putida (strain ATCC 47054 / DSM 6125 / CFBP 8728 / NCIMB 11950 / KT2440)</name>
    <dbReference type="NCBI Taxonomy" id="160488"/>
    <lineage>
        <taxon>Bacteria</taxon>
        <taxon>Pseudomonadati</taxon>
        <taxon>Pseudomonadota</taxon>
        <taxon>Gammaproteobacteria</taxon>
        <taxon>Pseudomonadales</taxon>
        <taxon>Pseudomonadaceae</taxon>
        <taxon>Pseudomonas</taxon>
    </lineage>
</organism>
<gene>
    <name evidence="1" type="ordered locus">PP_5625</name>
</gene>
<accession>A0A140FWH7</accession>
<dbReference type="Proteomes" id="UP000000556">
    <property type="component" value="Chromosome"/>
</dbReference>
<dbReference type="OrthoDB" id="7021542at2"/>
<dbReference type="BioCyc" id="PPUT160488:G1G01-3961-MONOMER"/>